<name>A0A163BYJ1_DIDRA</name>
<dbReference type="Proteomes" id="UP000076837">
    <property type="component" value="Unassembled WGS sequence"/>
</dbReference>
<evidence type="ECO:0000313" key="1">
    <source>
        <dbReference type="EMBL" id="KZM22091.1"/>
    </source>
</evidence>
<dbReference type="EMBL" id="JYNV01000225">
    <property type="protein sequence ID" value="KZM22091.1"/>
    <property type="molecule type" value="Genomic_DNA"/>
</dbReference>
<sequence>MPPEKRATFDAPAANGAKRQKVSPVAKSNERIETDTKAVDLTAHNALQSRLLYLPAELRNAIWTLVYGDMMVVVDSTSHTPENERSVKLTFDTYEEASGEEFLPVARASAPKLVCRQFWAETSSVFLDSCTVRTASGEAFRALALSKQPIVQRVRKLIITSKKIRAWDFPRSWANYFTSSIVGRFRNLQGVGLYTSVYYHDGLYQTDVLNDAVWKSKKLPAIIRSFQQHKLHPALTSVNYITCEHSYDVEDEKPILVGEAIRTELLKYHPRRLSRRGKIEDEDDV</sequence>
<evidence type="ECO:0000313" key="2">
    <source>
        <dbReference type="Proteomes" id="UP000076837"/>
    </source>
</evidence>
<dbReference type="PANTHER" id="PTHR38790:SF4">
    <property type="entry name" value="2EXR DOMAIN-CONTAINING PROTEIN"/>
    <property type="match status" value="1"/>
</dbReference>
<organism evidence="1 2">
    <name type="scientific">Didymella rabiei</name>
    <name type="common">Chickpea ascochyta blight fungus</name>
    <name type="synonym">Mycosphaerella rabiei</name>
    <dbReference type="NCBI Taxonomy" id="5454"/>
    <lineage>
        <taxon>Eukaryota</taxon>
        <taxon>Fungi</taxon>
        <taxon>Dikarya</taxon>
        <taxon>Ascomycota</taxon>
        <taxon>Pezizomycotina</taxon>
        <taxon>Dothideomycetes</taxon>
        <taxon>Pleosporomycetidae</taxon>
        <taxon>Pleosporales</taxon>
        <taxon>Pleosporineae</taxon>
        <taxon>Didymellaceae</taxon>
        <taxon>Ascochyta</taxon>
    </lineage>
</organism>
<comment type="caution">
    <text evidence="1">The sequence shown here is derived from an EMBL/GenBank/DDBJ whole genome shotgun (WGS) entry which is preliminary data.</text>
</comment>
<gene>
    <name evidence="1" type="ORF">ST47_g6782</name>
</gene>
<dbReference type="AlphaFoldDB" id="A0A163BYJ1"/>
<dbReference type="PANTHER" id="PTHR38790">
    <property type="entry name" value="2EXR DOMAIN-CONTAINING PROTEIN-RELATED"/>
    <property type="match status" value="1"/>
</dbReference>
<dbReference type="OrthoDB" id="5413827at2759"/>
<protein>
    <submittedName>
        <fullName evidence="1">Uncharacterized protein</fullName>
    </submittedName>
</protein>
<keyword evidence="2" id="KW-1185">Reference proteome</keyword>
<reference evidence="1 2" key="1">
    <citation type="journal article" date="2016" name="Sci. Rep.">
        <title>Draft genome sequencing and secretome analysis of fungal phytopathogen Ascochyta rabiei provides insight into the necrotrophic effector repertoire.</title>
        <authorList>
            <person name="Verma S."/>
            <person name="Gazara R.K."/>
            <person name="Nizam S."/>
            <person name="Parween S."/>
            <person name="Chattopadhyay D."/>
            <person name="Verma P.K."/>
        </authorList>
    </citation>
    <scope>NUCLEOTIDE SEQUENCE [LARGE SCALE GENOMIC DNA]</scope>
    <source>
        <strain evidence="1 2">ArDII</strain>
    </source>
</reference>
<accession>A0A163BYJ1</accession>
<proteinExistence type="predicted"/>